<comment type="caution">
    <text evidence="1">The sequence shown here is derived from an EMBL/GenBank/DDBJ whole genome shotgun (WGS) entry which is preliminary data.</text>
</comment>
<reference evidence="1" key="1">
    <citation type="journal article" date="2023" name="Mol. Phylogenet. Evol.">
        <title>Genome-scale phylogeny and comparative genomics of the fungal order Sordariales.</title>
        <authorList>
            <person name="Hensen N."/>
            <person name="Bonometti L."/>
            <person name="Westerberg I."/>
            <person name="Brannstrom I.O."/>
            <person name="Guillou S."/>
            <person name="Cros-Aarteil S."/>
            <person name="Calhoun S."/>
            <person name="Haridas S."/>
            <person name="Kuo A."/>
            <person name="Mondo S."/>
            <person name="Pangilinan J."/>
            <person name="Riley R."/>
            <person name="LaButti K."/>
            <person name="Andreopoulos B."/>
            <person name="Lipzen A."/>
            <person name="Chen C."/>
            <person name="Yan M."/>
            <person name="Daum C."/>
            <person name="Ng V."/>
            <person name="Clum A."/>
            <person name="Steindorff A."/>
            <person name="Ohm R.A."/>
            <person name="Martin F."/>
            <person name="Silar P."/>
            <person name="Natvig D.O."/>
            <person name="Lalanne C."/>
            <person name="Gautier V."/>
            <person name="Ament-Velasquez S.L."/>
            <person name="Kruys A."/>
            <person name="Hutchinson M.I."/>
            <person name="Powell A.J."/>
            <person name="Barry K."/>
            <person name="Miller A.N."/>
            <person name="Grigoriev I.V."/>
            <person name="Debuchy R."/>
            <person name="Gladieux P."/>
            <person name="Hiltunen Thoren M."/>
            <person name="Johannesson H."/>
        </authorList>
    </citation>
    <scope>NUCLEOTIDE SEQUENCE</scope>
    <source>
        <strain evidence="1">CBS 532.94</strain>
    </source>
</reference>
<organism evidence="1 2">
    <name type="scientific">Achaetomium macrosporum</name>
    <dbReference type="NCBI Taxonomy" id="79813"/>
    <lineage>
        <taxon>Eukaryota</taxon>
        <taxon>Fungi</taxon>
        <taxon>Dikarya</taxon>
        <taxon>Ascomycota</taxon>
        <taxon>Pezizomycotina</taxon>
        <taxon>Sordariomycetes</taxon>
        <taxon>Sordariomycetidae</taxon>
        <taxon>Sordariales</taxon>
        <taxon>Chaetomiaceae</taxon>
        <taxon>Achaetomium</taxon>
    </lineage>
</organism>
<reference evidence="1" key="2">
    <citation type="submission" date="2023-05" db="EMBL/GenBank/DDBJ databases">
        <authorList>
            <consortium name="Lawrence Berkeley National Laboratory"/>
            <person name="Steindorff A."/>
            <person name="Hensen N."/>
            <person name="Bonometti L."/>
            <person name="Westerberg I."/>
            <person name="Brannstrom I.O."/>
            <person name="Guillou S."/>
            <person name="Cros-Aarteil S."/>
            <person name="Calhoun S."/>
            <person name="Haridas S."/>
            <person name="Kuo A."/>
            <person name="Mondo S."/>
            <person name="Pangilinan J."/>
            <person name="Riley R."/>
            <person name="Labutti K."/>
            <person name="Andreopoulos B."/>
            <person name="Lipzen A."/>
            <person name="Chen C."/>
            <person name="Yanf M."/>
            <person name="Daum C."/>
            <person name="Ng V."/>
            <person name="Clum A."/>
            <person name="Ohm R."/>
            <person name="Martin F."/>
            <person name="Silar P."/>
            <person name="Natvig D."/>
            <person name="Lalanne C."/>
            <person name="Gautier V."/>
            <person name="Ament-Velasquez S.L."/>
            <person name="Kruys A."/>
            <person name="Hutchinson M.I."/>
            <person name="Powell A.J."/>
            <person name="Barry K."/>
            <person name="Miller A.N."/>
            <person name="Grigoriev I.V."/>
            <person name="Debuchy R."/>
            <person name="Gladieux P."/>
            <person name="Thoren M.H."/>
            <person name="Johannesson H."/>
        </authorList>
    </citation>
    <scope>NUCLEOTIDE SEQUENCE</scope>
    <source>
        <strain evidence="1">CBS 532.94</strain>
    </source>
</reference>
<proteinExistence type="predicted"/>
<sequence length="263" mass="28353">MQDRSEICIQAISVYGEAGVLARPLGHLVEGWNHGSGGSHAISAKFVASLSGYEVRVIQEWARSGEHFIKLDWTFPGHNYPKFTTRHTLDPGEASGDVSFSGGLDWAQRMLKVTLGLQLPSTPTSFPAGRVPLPALPPYQPYWSAGPAFPGTPTYKVPDPADDQASVCSELTSATTISDADGSCLSSDLASTSQPSLSGSLPLQDWTEDDLVQHQLQIDMLHRQRRDAEAMYANNGDTSGLLAVMTAASQSIANWDSFGMPRF</sequence>
<evidence type="ECO:0000313" key="1">
    <source>
        <dbReference type="EMBL" id="KAK4241482.1"/>
    </source>
</evidence>
<protein>
    <submittedName>
        <fullName evidence="1">Uncharacterized protein</fullName>
    </submittedName>
</protein>
<dbReference type="EMBL" id="MU860021">
    <property type="protein sequence ID" value="KAK4241482.1"/>
    <property type="molecule type" value="Genomic_DNA"/>
</dbReference>
<dbReference type="Proteomes" id="UP001303760">
    <property type="component" value="Unassembled WGS sequence"/>
</dbReference>
<gene>
    <name evidence="1" type="ORF">C8A03DRAFT_41096</name>
</gene>
<keyword evidence="2" id="KW-1185">Reference proteome</keyword>
<name>A0AAN7CHM9_9PEZI</name>
<evidence type="ECO:0000313" key="2">
    <source>
        <dbReference type="Proteomes" id="UP001303760"/>
    </source>
</evidence>
<dbReference type="AlphaFoldDB" id="A0AAN7CHM9"/>
<accession>A0AAN7CHM9</accession>